<evidence type="ECO:0000256" key="1">
    <source>
        <dbReference type="ARBA" id="ARBA00022676"/>
    </source>
</evidence>
<evidence type="ECO:0000259" key="3">
    <source>
        <dbReference type="Pfam" id="PF13579"/>
    </source>
</evidence>
<evidence type="ECO:0000313" key="4">
    <source>
        <dbReference type="EMBL" id="HJE52267.1"/>
    </source>
</evidence>
<dbReference type="InterPro" id="IPR028098">
    <property type="entry name" value="Glyco_trans_4-like_N"/>
</dbReference>
<gene>
    <name evidence="4" type="ORF">K8V15_09915</name>
</gene>
<dbReference type="PANTHER" id="PTHR12526">
    <property type="entry name" value="GLYCOSYLTRANSFERASE"/>
    <property type="match status" value="1"/>
</dbReference>
<dbReference type="PANTHER" id="PTHR12526:SF622">
    <property type="entry name" value="GLYCOSYLTRANSFERASE (GROUP I)"/>
    <property type="match status" value="1"/>
</dbReference>
<dbReference type="EMBL" id="DYZF01000250">
    <property type="protein sequence ID" value="HJE52267.1"/>
    <property type="molecule type" value="Genomic_DNA"/>
</dbReference>
<feature type="domain" description="Glycosyltransferase subfamily 4-like N-terminal" evidence="3">
    <location>
        <begin position="16"/>
        <end position="200"/>
    </location>
</feature>
<evidence type="ECO:0000313" key="5">
    <source>
        <dbReference type="Proteomes" id="UP000712713"/>
    </source>
</evidence>
<keyword evidence="2" id="KW-0808">Transferase</keyword>
<sequence length="404" mass="43680">MRIAYLDHYAGSPTAGMEFRPHAMAVEWAKLGAHTTIIAGTFSHLRKVNFQDAAPGRPYDVDGVEFRFLRTREYDGNGGGRILSWVDYVGGGLAAASTMAETLRPDAVISSSTYPFDTWFAQRLAKAAGARLIHEVHDLWPLTPIELGGHSPKHPLMLAMAAAEKSAYRRSDAIVSILPNIEPHVRSLGIDTPVIAVPNGVDDAAEPQAAPSDYRALIDGLRERGHAVLGYAGGMTNANAMDDFVAAMGRLTQRPITAVLIGDGLYRAELEDQAKQLGANVIFYGSLPKPQIHDALSQLDALYIGSKRSPLYEYGVSANKIFDYMLTGVPIINAFASEHSPLVYAGASVRAQGGDVSDIARAIEEAVALTPEQRADMGRRTVAWVREHHSLPGLAARFLEVLRG</sequence>
<dbReference type="GO" id="GO:0016757">
    <property type="term" value="F:glycosyltransferase activity"/>
    <property type="evidence" value="ECO:0007669"/>
    <property type="project" value="UniProtKB-KW"/>
</dbReference>
<dbReference type="Proteomes" id="UP000712713">
    <property type="component" value="Unassembled WGS sequence"/>
</dbReference>
<name>A0A921JRL9_9ACTN</name>
<protein>
    <submittedName>
        <fullName evidence="4">Glycosyltransferase family 4 protein</fullName>
    </submittedName>
</protein>
<dbReference type="Pfam" id="PF13579">
    <property type="entry name" value="Glyco_trans_4_4"/>
    <property type="match status" value="1"/>
</dbReference>
<dbReference type="CDD" id="cd03794">
    <property type="entry name" value="GT4_WbuB-like"/>
    <property type="match status" value="1"/>
</dbReference>
<dbReference type="AlphaFoldDB" id="A0A921JRL9"/>
<dbReference type="Pfam" id="PF13692">
    <property type="entry name" value="Glyco_trans_1_4"/>
    <property type="match status" value="1"/>
</dbReference>
<proteinExistence type="predicted"/>
<reference evidence="4" key="1">
    <citation type="journal article" date="2021" name="PeerJ">
        <title>Extensive microbial diversity within the chicken gut microbiome revealed by metagenomics and culture.</title>
        <authorList>
            <person name="Gilroy R."/>
            <person name="Ravi A."/>
            <person name="Getino M."/>
            <person name="Pursley I."/>
            <person name="Horton D.L."/>
            <person name="Alikhan N.F."/>
            <person name="Baker D."/>
            <person name="Gharbi K."/>
            <person name="Hall N."/>
            <person name="Watson M."/>
            <person name="Adriaenssens E.M."/>
            <person name="Foster-Nyarko E."/>
            <person name="Jarju S."/>
            <person name="Secka A."/>
            <person name="Antonio M."/>
            <person name="Oren A."/>
            <person name="Chaudhuri R.R."/>
            <person name="La Ragione R."/>
            <person name="Hildebrand F."/>
            <person name="Pallen M.J."/>
        </authorList>
    </citation>
    <scope>NUCLEOTIDE SEQUENCE</scope>
    <source>
        <strain evidence="4">ChiGjej3B3-7470</strain>
    </source>
</reference>
<comment type="caution">
    <text evidence="4">The sequence shown here is derived from an EMBL/GenBank/DDBJ whole genome shotgun (WGS) entry which is preliminary data.</text>
</comment>
<evidence type="ECO:0000256" key="2">
    <source>
        <dbReference type="ARBA" id="ARBA00022679"/>
    </source>
</evidence>
<reference evidence="4" key="2">
    <citation type="submission" date="2021-09" db="EMBL/GenBank/DDBJ databases">
        <authorList>
            <person name="Gilroy R."/>
        </authorList>
    </citation>
    <scope>NUCLEOTIDE SEQUENCE</scope>
    <source>
        <strain evidence="4">ChiGjej3B3-7470</strain>
    </source>
</reference>
<dbReference type="SUPFAM" id="SSF53756">
    <property type="entry name" value="UDP-Glycosyltransferase/glycogen phosphorylase"/>
    <property type="match status" value="1"/>
</dbReference>
<organism evidence="4 5">
    <name type="scientific">Tessaracoccus flavescens</name>
    <dbReference type="NCBI Taxonomy" id="399497"/>
    <lineage>
        <taxon>Bacteria</taxon>
        <taxon>Bacillati</taxon>
        <taxon>Actinomycetota</taxon>
        <taxon>Actinomycetes</taxon>
        <taxon>Propionibacteriales</taxon>
        <taxon>Propionibacteriaceae</taxon>
        <taxon>Tessaracoccus</taxon>
    </lineage>
</organism>
<dbReference type="Gene3D" id="3.40.50.2000">
    <property type="entry name" value="Glycogen Phosphorylase B"/>
    <property type="match status" value="2"/>
</dbReference>
<accession>A0A921JRL9</accession>
<keyword evidence="1" id="KW-0328">Glycosyltransferase</keyword>